<name>A0A1V3X9J0_MYCKA</name>
<organism evidence="3 4">
    <name type="scientific">Mycobacterium kansasii</name>
    <dbReference type="NCBI Taxonomy" id="1768"/>
    <lineage>
        <taxon>Bacteria</taxon>
        <taxon>Bacillati</taxon>
        <taxon>Actinomycetota</taxon>
        <taxon>Actinomycetes</taxon>
        <taxon>Mycobacteriales</taxon>
        <taxon>Mycobacteriaceae</taxon>
        <taxon>Mycobacterium</taxon>
    </lineage>
</organism>
<feature type="domain" description="PE" evidence="2">
    <location>
        <begin position="4"/>
        <end position="94"/>
    </location>
</feature>
<dbReference type="InterPro" id="IPR038332">
    <property type="entry name" value="PPE_sf"/>
</dbReference>
<dbReference type="InterPro" id="IPR000084">
    <property type="entry name" value="PE-PGRS_N"/>
</dbReference>
<feature type="region of interest" description="Disordered" evidence="1">
    <location>
        <begin position="129"/>
        <end position="168"/>
    </location>
</feature>
<dbReference type="Gene3D" id="1.10.287.850">
    <property type="entry name" value="HP0062-like domain"/>
    <property type="match status" value="1"/>
</dbReference>
<dbReference type="AlphaFoldDB" id="A0A1V3X9J0"/>
<evidence type="ECO:0000256" key="1">
    <source>
        <dbReference type="SAM" id="MobiDB-lite"/>
    </source>
</evidence>
<protein>
    <submittedName>
        <fullName evidence="3">PE family protein</fullName>
    </submittedName>
</protein>
<accession>A0A1V3X9J0</accession>
<dbReference type="Pfam" id="PF00934">
    <property type="entry name" value="PE"/>
    <property type="match status" value="1"/>
</dbReference>
<evidence type="ECO:0000313" key="4">
    <source>
        <dbReference type="Proteomes" id="UP000189229"/>
    </source>
</evidence>
<dbReference type="Proteomes" id="UP000189229">
    <property type="component" value="Unassembled WGS sequence"/>
</dbReference>
<proteinExistence type="predicted"/>
<dbReference type="EMBL" id="MVBM01000003">
    <property type="protein sequence ID" value="OOK75770.1"/>
    <property type="molecule type" value="Genomic_DNA"/>
</dbReference>
<feature type="compositionally biased region" description="Gly residues" evidence="1">
    <location>
        <begin position="137"/>
        <end position="152"/>
    </location>
</feature>
<reference evidence="3 4" key="1">
    <citation type="submission" date="2017-02" db="EMBL/GenBank/DDBJ databases">
        <title>Complete genome sequences of Mycobacterium kansasii strains isolated from rhesus macaques.</title>
        <authorList>
            <person name="Panda A."/>
            <person name="Nagaraj S."/>
            <person name="Zhao X."/>
            <person name="Tettelin H."/>
            <person name="Detolla L.J."/>
        </authorList>
    </citation>
    <scope>NUCLEOTIDE SEQUENCE [LARGE SCALE GENOMIC DNA]</scope>
    <source>
        <strain evidence="3 4">11-3813</strain>
    </source>
</reference>
<sequence>MVFVIASPEMVAAAAADLASIRAAISSATAAAAIPTTGVLAAGADEVSAVIAALFDAHAQAYQALSVRAVAFHDQFARALDAGANSYAGAEAANASPLQVLQTVEQNVLNAVNAPTQALLGRPLIGNGTNGLPNTGQDGGPGGLLYGNGGNGAPADRASLAATAVRRD</sequence>
<comment type="caution">
    <text evidence="3">The sequence shown here is derived from an EMBL/GenBank/DDBJ whole genome shotgun (WGS) entry which is preliminary data.</text>
</comment>
<evidence type="ECO:0000313" key="3">
    <source>
        <dbReference type="EMBL" id="OOK75770.1"/>
    </source>
</evidence>
<evidence type="ECO:0000259" key="2">
    <source>
        <dbReference type="Pfam" id="PF00934"/>
    </source>
</evidence>
<dbReference type="SUPFAM" id="SSF140459">
    <property type="entry name" value="PE/PPE dimer-like"/>
    <property type="match status" value="1"/>
</dbReference>
<gene>
    <name evidence="3" type="ORF">BZL30_4275</name>
</gene>